<dbReference type="GeneID" id="25340731"/>
<dbReference type="AlphaFoldDB" id="W2T246"/>
<proteinExistence type="predicted"/>
<feature type="region of interest" description="Disordered" evidence="1">
    <location>
        <begin position="679"/>
        <end position="710"/>
    </location>
</feature>
<keyword evidence="3" id="KW-1185">Reference proteome</keyword>
<feature type="region of interest" description="Disordered" evidence="1">
    <location>
        <begin position="497"/>
        <end position="590"/>
    </location>
</feature>
<gene>
    <name evidence="2" type="ORF">NECAME_00687</name>
</gene>
<evidence type="ECO:0000256" key="1">
    <source>
        <dbReference type="SAM" id="MobiDB-lite"/>
    </source>
</evidence>
<organism evidence="2 3">
    <name type="scientific">Necator americanus</name>
    <name type="common">Human hookworm</name>
    <dbReference type="NCBI Taxonomy" id="51031"/>
    <lineage>
        <taxon>Eukaryota</taxon>
        <taxon>Metazoa</taxon>
        <taxon>Ecdysozoa</taxon>
        <taxon>Nematoda</taxon>
        <taxon>Chromadorea</taxon>
        <taxon>Rhabditida</taxon>
        <taxon>Rhabditina</taxon>
        <taxon>Rhabditomorpha</taxon>
        <taxon>Strongyloidea</taxon>
        <taxon>Ancylostomatidae</taxon>
        <taxon>Bunostominae</taxon>
        <taxon>Necator</taxon>
    </lineage>
</organism>
<feature type="compositionally biased region" description="Polar residues" evidence="1">
    <location>
        <begin position="544"/>
        <end position="554"/>
    </location>
</feature>
<feature type="region of interest" description="Disordered" evidence="1">
    <location>
        <begin position="629"/>
        <end position="667"/>
    </location>
</feature>
<reference evidence="3" key="1">
    <citation type="journal article" date="2014" name="Nat. Genet.">
        <title>Genome of the human hookworm Necator americanus.</title>
        <authorList>
            <person name="Tang Y.T."/>
            <person name="Gao X."/>
            <person name="Rosa B.A."/>
            <person name="Abubucker S."/>
            <person name="Hallsworth-Pepin K."/>
            <person name="Martin J."/>
            <person name="Tyagi R."/>
            <person name="Heizer E."/>
            <person name="Zhang X."/>
            <person name="Bhonagiri-Palsikar V."/>
            <person name="Minx P."/>
            <person name="Warren W.C."/>
            <person name="Wang Q."/>
            <person name="Zhan B."/>
            <person name="Hotez P.J."/>
            <person name="Sternberg P.W."/>
            <person name="Dougall A."/>
            <person name="Gaze S.T."/>
            <person name="Mulvenna J."/>
            <person name="Sotillo J."/>
            <person name="Ranganathan S."/>
            <person name="Rabelo E.M."/>
            <person name="Wilson R.K."/>
            <person name="Felgner P.L."/>
            <person name="Bethony J."/>
            <person name="Hawdon J.M."/>
            <person name="Gasser R.B."/>
            <person name="Loukas A."/>
            <person name="Mitreva M."/>
        </authorList>
    </citation>
    <scope>NUCLEOTIDE SEQUENCE [LARGE SCALE GENOMIC DNA]</scope>
</reference>
<dbReference type="EMBL" id="KI660311">
    <property type="protein sequence ID" value="ETN75276.1"/>
    <property type="molecule type" value="Genomic_DNA"/>
</dbReference>
<name>W2T246_NECAM</name>
<dbReference type="KEGG" id="nai:NECAME_00687"/>
<dbReference type="CTD" id="25340731"/>
<evidence type="ECO:0000313" key="2">
    <source>
        <dbReference type="EMBL" id="ETN75276.1"/>
    </source>
</evidence>
<sequence length="710" mass="82300">MPRHRVRWKNYAVWPALNMPHEGVFTEDGYLFHHETPVPLEDCHIQRLLEYGIQLARGERFSPEEDKRIRKNWRSFARDHGLIYEDARFYTGFVDSLESAKHQRKQNDHLVGLGMWPRLCRKLECRSAAQIQSRIRTIFDPYYVGYPSQVSLETMLRVNELALQGESKSSIACTLGISMNRLQHIMHRYTRSLEKGGWSVEDVARDPNILTKKFLNKERYRRLFETVLTKSSLSHAKVAELLQSSPGELETILKGFNWTLLIPAFPPLNAKEIKRSWRTIVEELRVSFIAHLDKFDEYQAWNFALDEVMPCVRFFLRDLIYYTKSLRKCIDKNTTLVHSQFIDKIKLTKRLSTKGIVDVESFDLNTCPIYKRILSFIRTRNAFIFRQLHFPLTAREKLRILETCYRRLRLPTDQNMLLTTLPTVNMRLFVECIIDRMQCIDPSWQPPVFFQKWVRSWPYVGMFSKHSNNEEIRNTAVDPYFLRRSLFEDTRSCLYGPKPSTRDLHPQPQIPEEEVSAPVQPSSQVPDEEEGNDGPPKKRKRQRSISNSSLTSPLQALPVPAPGIPSTSVEPETEELSWSPCKRGKESTRIAPLESKYSFAGEMQESSYDIFADFVDETIVAGNLPATGISFSEEGPPSLEQTSPRLQSCGLEEESPAPSPERNVFPWEKTEDVFNDLRISIPPRPTESRVTEPDDDTDLLPKDGWTMFLS</sequence>
<dbReference type="STRING" id="51031.W2T246"/>
<dbReference type="Proteomes" id="UP000053676">
    <property type="component" value="Unassembled WGS sequence"/>
</dbReference>
<evidence type="ECO:0000313" key="3">
    <source>
        <dbReference type="Proteomes" id="UP000053676"/>
    </source>
</evidence>
<dbReference type="OrthoDB" id="5838695at2759"/>
<protein>
    <submittedName>
        <fullName evidence="2">Uncharacterized protein</fullName>
    </submittedName>
</protein>
<accession>W2T246</accession>